<reference evidence="2" key="2">
    <citation type="submission" date="2011-02" db="EMBL/GenBank/DDBJ databases">
        <authorList>
            <consortium name="TAIR"/>
            <person name="Swarbreck D."/>
            <person name="Lamesch P."/>
            <person name="Wilks C."/>
            <person name="Huala E."/>
        </authorList>
    </citation>
    <scope>NUCLEOTIDE SEQUENCE</scope>
</reference>
<dbReference type="SMR" id="A0A1P8AQ87"/>
<keyword evidence="3" id="KW-1185">Reference proteome</keyword>
<dbReference type="ExpressionAtlas" id="A0A1P8AQ87">
    <property type="expression patterns" value="baseline and differential"/>
</dbReference>
<dbReference type="EMBL" id="CP002684">
    <property type="protein sequence ID" value="ANM58812.1"/>
    <property type="molecule type" value="Genomic_DNA"/>
</dbReference>
<reference evidence="2 3" key="1">
    <citation type="journal article" date="2000" name="Nature">
        <title>Sequence and analysis of chromosome 1 of the plant Arabidopsis thaliana.</title>
        <authorList>
            <person name="Theologis A."/>
            <person name="Ecker J.R."/>
            <person name="Palm C.J."/>
            <person name="Federspiel N.A."/>
            <person name="Kaul S."/>
            <person name="White O."/>
            <person name="Alonso J."/>
            <person name="Altafi H."/>
            <person name="Araujo R."/>
            <person name="Bowman C.L."/>
            <person name="Brooks S.Y."/>
            <person name="Buehler E."/>
            <person name="Chan A."/>
            <person name="Chao Q."/>
            <person name="Chen H."/>
            <person name="Cheuk R.F."/>
            <person name="Chin C.W."/>
            <person name="Chung M.K."/>
            <person name="Conn L."/>
            <person name="Conway A.B."/>
            <person name="Conway A.R."/>
            <person name="Creasy T.H."/>
            <person name="Dewar K."/>
            <person name="Dunn P."/>
            <person name="Etgu P."/>
            <person name="Feldblyum T.V."/>
            <person name="Feng J."/>
            <person name="Fong B."/>
            <person name="Fujii C.Y."/>
            <person name="Gill J.E."/>
            <person name="Goldsmith A.D."/>
            <person name="Haas B."/>
            <person name="Hansen N.F."/>
            <person name="Hughes B."/>
            <person name="Huizar L."/>
            <person name="Hunter J.L."/>
            <person name="Jenkins J."/>
            <person name="Johnson-Hopson C."/>
            <person name="Khan S."/>
            <person name="Khaykin E."/>
            <person name="Kim C.J."/>
            <person name="Koo H.L."/>
            <person name="Kremenetskaia I."/>
            <person name="Kurtz D.B."/>
            <person name="Kwan A."/>
            <person name="Lam B."/>
            <person name="Langin-Hooper S."/>
            <person name="Lee A."/>
            <person name="Lee J.M."/>
            <person name="Lenz C.A."/>
            <person name="Li J.H."/>
            <person name="Li Y."/>
            <person name="Lin X."/>
            <person name="Liu S.X."/>
            <person name="Liu Z.A."/>
            <person name="Luros J.S."/>
            <person name="Maiti R."/>
            <person name="Marziali A."/>
            <person name="Militscher J."/>
            <person name="Miranda M."/>
            <person name="Nguyen M."/>
            <person name="Nierman W.C."/>
            <person name="Osborne B.I."/>
            <person name="Pai G."/>
            <person name="Peterson J."/>
            <person name="Pham P.K."/>
            <person name="Rizzo M."/>
            <person name="Rooney T."/>
            <person name="Rowley D."/>
            <person name="Sakano H."/>
            <person name="Salzberg S.L."/>
            <person name="Schwartz J.R."/>
            <person name="Shinn P."/>
            <person name="Southwick A.M."/>
            <person name="Sun H."/>
            <person name="Tallon L.J."/>
            <person name="Tambunga G."/>
            <person name="Toriumi M.J."/>
            <person name="Town C.D."/>
            <person name="Utterback T."/>
            <person name="Van Aken S."/>
            <person name="Vaysberg M."/>
            <person name="Vysotskaia V.S."/>
            <person name="Walker M."/>
            <person name="Wu D."/>
            <person name="Yu G."/>
            <person name="Fraser C.M."/>
            <person name="Venter J.C."/>
            <person name="Davis R.W."/>
        </authorList>
    </citation>
    <scope>NUCLEOTIDE SEQUENCE [LARGE SCALE GENOMIC DNA]</scope>
    <source>
        <strain evidence="3">cv. Columbia</strain>
    </source>
</reference>
<dbReference type="TAIR" id="AT1G27610"/>
<dbReference type="GlyGen" id="A0A1P8AQ87">
    <property type="glycosylation" value="1 site"/>
</dbReference>
<dbReference type="Araport" id="AT1G27610"/>
<organism evidence="2 3">
    <name type="scientific">Arabidopsis thaliana</name>
    <name type="common">Mouse-ear cress</name>
    <dbReference type="NCBI Taxonomy" id="3702"/>
    <lineage>
        <taxon>Eukaryota</taxon>
        <taxon>Viridiplantae</taxon>
        <taxon>Streptophyta</taxon>
        <taxon>Embryophyta</taxon>
        <taxon>Tracheophyta</taxon>
        <taxon>Spermatophyta</taxon>
        <taxon>Magnoliopsida</taxon>
        <taxon>eudicotyledons</taxon>
        <taxon>Gunneridae</taxon>
        <taxon>Pentapetalae</taxon>
        <taxon>rosids</taxon>
        <taxon>malvids</taxon>
        <taxon>Brassicales</taxon>
        <taxon>Brassicaceae</taxon>
        <taxon>Camelineae</taxon>
        <taxon>Arabidopsis</taxon>
    </lineage>
</organism>
<reference evidence="2" key="3">
    <citation type="submission" date="2016-05" db="EMBL/GenBank/DDBJ databases">
        <authorList>
            <person name="Krishnakumar V."/>
            <person name="Cheng C.-Y."/>
            <person name="Chan A.P."/>
            <person name="Schobel S."/>
            <person name="Kim M."/>
            <person name="Ferlanti E.S."/>
            <person name="Belyaeva I."/>
            <person name="Rosen B.D."/>
            <person name="Micklem G."/>
            <person name="Miller J.R."/>
            <person name="Vaughn M."/>
            <person name="Town C.D."/>
        </authorList>
    </citation>
    <scope>NUCLEOTIDE SEQUENCE</scope>
</reference>
<sequence length="135" mass="16296">MNTFINIHIRVLFPTPERQLITHACWSFFFQSNYQPEEDSYKPFSTKDEKWIREEFNKKEEDPKKLFELFKASEYLGFVHPSRLIRRMETKNSIFITFIYNPSLMTGSWTNYLRSPPMKGLCYFGFLFCKSLQFS</sequence>
<dbReference type="EMBL" id="CP002684">
    <property type="protein sequence ID" value="ANM58811.1"/>
    <property type="molecule type" value="Genomic_DNA"/>
</dbReference>
<gene>
    <name evidence="1 2" type="ordered locus">At1g27610</name>
    <name evidence="2" type="ORF">T22C5.5</name>
</gene>
<name>A0A1P8AQ87_ARATH</name>
<evidence type="ECO:0000313" key="1">
    <source>
        <dbReference type="Araport" id="AT1G27610"/>
    </source>
</evidence>
<dbReference type="KEGG" id="ath:AT1G27610"/>
<accession>A0A1P8AQ87</accession>
<dbReference type="GeneID" id="839653"/>
<dbReference type="AlphaFoldDB" id="A0A1P8AQ87"/>
<evidence type="ECO:0000313" key="3">
    <source>
        <dbReference type="Proteomes" id="UP000006548"/>
    </source>
</evidence>
<protein>
    <submittedName>
        <fullName evidence="2">Uncharacterized protein</fullName>
    </submittedName>
</protein>
<reference evidence="3" key="4">
    <citation type="journal article" date="2017" name="Plant J.">
        <title>Araport11: a complete reannotation of the Arabidopsis thaliana reference genome.</title>
        <authorList>
            <person name="Cheng C.Y."/>
            <person name="Krishnakumar V."/>
            <person name="Chan A.P."/>
            <person name="Thibaud-Nissen F."/>
            <person name="Schobel S."/>
            <person name="Town C.D."/>
        </authorList>
    </citation>
    <scope>GENOME REANNOTATION</scope>
    <source>
        <strain evidence="3">cv. Columbia</strain>
    </source>
</reference>
<proteinExistence type="predicted"/>
<dbReference type="Proteomes" id="UP000006548">
    <property type="component" value="Chromosome 1"/>
</dbReference>
<evidence type="ECO:0000313" key="2">
    <source>
        <dbReference type="EMBL" id="ANM58812.1"/>
    </source>
</evidence>